<evidence type="ECO:0000313" key="7">
    <source>
        <dbReference type="Proteomes" id="UP001162030"/>
    </source>
</evidence>
<dbReference type="CDD" id="cd06256">
    <property type="entry name" value="M14_ASTE_ASPA-like"/>
    <property type="match status" value="1"/>
</dbReference>
<dbReference type="Gene3D" id="3.40.630.10">
    <property type="entry name" value="Zn peptidases"/>
    <property type="match status" value="1"/>
</dbReference>
<name>A0ABM9I637_9GAMM</name>
<gene>
    <name evidence="6" type="ORF">MSZNOR_3678</name>
</gene>
<keyword evidence="4" id="KW-0862">Zinc</keyword>
<protein>
    <submittedName>
        <fullName evidence="6">Succinylglutamate desuccinylase</fullName>
        <ecNumber evidence="6">3.5.1.96</ecNumber>
    </submittedName>
</protein>
<evidence type="ECO:0000256" key="4">
    <source>
        <dbReference type="ARBA" id="ARBA00022833"/>
    </source>
</evidence>
<organism evidence="6 7">
    <name type="scientific">Methylocaldum szegediense</name>
    <dbReference type="NCBI Taxonomy" id="73780"/>
    <lineage>
        <taxon>Bacteria</taxon>
        <taxon>Pseudomonadati</taxon>
        <taxon>Pseudomonadota</taxon>
        <taxon>Gammaproteobacteria</taxon>
        <taxon>Methylococcales</taxon>
        <taxon>Methylococcaceae</taxon>
        <taxon>Methylocaldum</taxon>
    </lineage>
</organism>
<dbReference type="InterPro" id="IPR055438">
    <property type="entry name" value="AstE_AspA_cat"/>
</dbReference>
<dbReference type="Pfam" id="PF24827">
    <property type="entry name" value="AstE_AspA_cat"/>
    <property type="match status" value="1"/>
</dbReference>
<keyword evidence="7" id="KW-1185">Reference proteome</keyword>
<evidence type="ECO:0000256" key="2">
    <source>
        <dbReference type="ARBA" id="ARBA00022723"/>
    </source>
</evidence>
<keyword evidence="3 6" id="KW-0378">Hydrolase</keyword>
<accession>A0ABM9I637</accession>
<reference evidence="6 7" key="1">
    <citation type="submission" date="2023-03" db="EMBL/GenBank/DDBJ databases">
        <authorList>
            <person name="Pearce D."/>
        </authorList>
    </citation>
    <scope>NUCLEOTIDE SEQUENCE [LARGE SCALE GENOMIC DNA]</scope>
    <source>
        <strain evidence="6">Msz</strain>
    </source>
</reference>
<proteinExistence type="predicted"/>
<feature type="domain" description="Succinylglutamate desuccinylase/Aspartoacylase catalytic" evidence="5">
    <location>
        <begin position="64"/>
        <end position="210"/>
    </location>
</feature>
<comment type="cofactor">
    <cofactor evidence="1">
        <name>Zn(2+)</name>
        <dbReference type="ChEBI" id="CHEBI:29105"/>
    </cofactor>
</comment>
<evidence type="ECO:0000259" key="5">
    <source>
        <dbReference type="Pfam" id="PF24827"/>
    </source>
</evidence>
<dbReference type="EC" id="3.5.1.96" evidence="6"/>
<sequence>MPEERGAGSSVAALMDAPFLTQLDHVPQGLTEISAESLHTILPGSTLIHLPGRQERPLFVSVLLHGNEPTGLYALQNLLRRYSSQALPRALSIFVGNVSAAREGVRRLEGQVDYNRVWPGTTHPACPETAMMQAIVDEMDRRCVFASIDVHNNTGINPHYACINRLDHRFFRLASMFSRLVIYFTYPKGTQTSAFARLCPAVTLECGKPGQRHGSEHVFEYLDACLHLTDISDHPVAPQDLDFYHTVVQVTVRDDVSFDFGSQDADLSLNEDLDHLNFTELSGGTALGTIKDGSSAFPLVARDESGGDVTADYFEIREGRLVLKRAVMPSMLTLDKRVIRQDCLCYLMERKTLRPRW</sequence>
<dbReference type="SUPFAM" id="SSF53187">
    <property type="entry name" value="Zn-dependent exopeptidases"/>
    <property type="match status" value="1"/>
</dbReference>
<evidence type="ECO:0000313" key="6">
    <source>
        <dbReference type="EMBL" id="CAI8912912.1"/>
    </source>
</evidence>
<dbReference type="Proteomes" id="UP001162030">
    <property type="component" value="Chromosome"/>
</dbReference>
<dbReference type="EMBL" id="OX458333">
    <property type="protein sequence ID" value="CAI8912912.1"/>
    <property type="molecule type" value="Genomic_DNA"/>
</dbReference>
<evidence type="ECO:0000256" key="3">
    <source>
        <dbReference type="ARBA" id="ARBA00022801"/>
    </source>
</evidence>
<keyword evidence="2" id="KW-0479">Metal-binding</keyword>
<evidence type="ECO:0000256" key="1">
    <source>
        <dbReference type="ARBA" id="ARBA00001947"/>
    </source>
</evidence>
<dbReference type="GO" id="GO:0009017">
    <property type="term" value="F:succinylglutamate desuccinylase activity"/>
    <property type="evidence" value="ECO:0007669"/>
    <property type="project" value="UniProtKB-EC"/>
</dbReference>